<dbReference type="Gene3D" id="1.25.40.10">
    <property type="entry name" value="Tetratricopeptide repeat domain"/>
    <property type="match status" value="1"/>
</dbReference>
<keyword evidence="4" id="KW-1185">Reference proteome</keyword>
<dbReference type="AlphaFoldDB" id="A0A366FDZ0"/>
<evidence type="ECO:0000313" key="4">
    <source>
        <dbReference type="Proteomes" id="UP000253529"/>
    </source>
</evidence>
<dbReference type="SUPFAM" id="SSF48452">
    <property type="entry name" value="TPR-like"/>
    <property type="match status" value="1"/>
</dbReference>
<dbReference type="InterPro" id="IPR019734">
    <property type="entry name" value="TPR_rpt"/>
</dbReference>
<dbReference type="PANTHER" id="PTHR43861">
    <property type="entry name" value="TRANS-ACONITATE 2-METHYLTRANSFERASE-RELATED"/>
    <property type="match status" value="1"/>
</dbReference>
<evidence type="ECO:0000259" key="2">
    <source>
        <dbReference type="Pfam" id="PF08242"/>
    </source>
</evidence>
<dbReference type="RefSeq" id="WP_170153200.1">
    <property type="nucleotide sequence ID" value="NZ_QNRK01000013.1"/>
</dbReference>
<dbReference type="InterPro" id="IPR011990">
    <property type="entry name" value="TPR-like_helical_dom_sf"/>
</dbReference>
<dbReference type="GO" id="GO:0032259">
    <property type="term" value="P:methylation"/>
    <property type="evidence" value="ECO:0007669"/>
    <property type="project" value="UniProtKB-KW"/>
</dbReference>
<dbReference type="Pfam" id="PF08242">
    <property type="entry name" value="Methyltransf_12"/>
    <property type="match status" value="1"/>
</dbReference>
<name>A0A366FDZ0_9HYPH</name>
<dbReference type="CDD" id="cd02440">
    <property type="entry name" value="AdoMet_MTases"/>
    <property type="match status" value="1"/>
</dbReference>
<feature type="repeat" description="TPR" evidence="1">
    <location>
        <begin position="47"/>
        <end position="80"/>
    </location>
</feature>
<dbReference type="Proteomes" id="UP000253529">
    <property type="component" value="Unassembled WGS sequence"/>
</dbReference>
<dbReference type="InterPro" id="IPR013217">
    <property type="entry name" value="Methyltransf_12"/>
</dbReference>
<organism evidence="3 4">
    <name type="scientific">Roseiarcus fermentans</name>
    <dbReference type="NCBI Taxonomy" id="1473586"/>
    <lineage>
        <taxon>Bacteria</taxon>
        <taxon>Pseudomonadati</taxon>
        <taxon>Pseudomonadota</taxon>
        <taxon>Alphaproteobacteria</taxon>
        <taxon>Hyphomicrobiales</taxon>
        <taxon>Roseiarcaceae</taxon>
        <taxon>Roseiarcus</taxon>
    </lineage>
</organism>
<dbReference type="PANTHER" id="PTHR43861:SF1">
    <property type="entry name" value="TRANS-ACONITATE 2-METHYLTRANSFERASE"/>
    <property type="match status" value="1"/>
</dbReference>
<feature type="domain" description="Methyltransferase type 12" evidence="2">
    <location>
        <begin position="149"/>
        <end position="239"/>
    </location>
</feature>
<dbReference type="EMBL" id="QNRK01000013">
    <property type="protein sequence ID" value="RBP12878.1"/>
    <property type="molecule type" value="Genomic_DNA"/>
</dbReference>
<evidence type="ECO:0000313" key="3">
    <source>
        <dbReference type="EMBL" id="RBP12878.1"/>
    </source>
</evidence>
<dbReference type="Pfam" id="PF14559">
    <property type="entry name" value="TPR_19"/>
    <property type="match status" value="1"/>
</dbReference>
<comment type="caution">
    <text evidence="3">The sequence shown here is derived from an EMBL/GenBank/DDBJ whole genome shotgun (WGS) entry which is preliminary data.</text>
</comment>
<evidence type="ECO:0000256" key="1">
    <source>
        <dbReference type="PROSITE-ProRule" id="PRU00339"/>
    </source>
</evidence>
<protein>
    <submittedName>
        <fullName evidence="3">Putative TPR repeat methyltransferase</fullName>
    </submittedName>
</protein>
<gene>
    <name evidence="3" type="ORF">DFR50_11367</name>
</gene>
<dbReference type="SMART" id="SM00028">
    <property type="entry name" value="TPR"/>
    <property type="match status" value="2"/>
</dbReference>
<dbReference type="SUPFAM" id="SSF53335">
    <property type="entry name" value="S-adenosyl-L-methionine-dependent methyltransferases"/>
    <property type="match status" value="1"/>
</dbReference>
<reference evidence="3 4" key="1">
    <citation type="submission" date="2018-06" db="EMBL/GenBank/DDBJ databases">
        <title>Genomic Encyclopedia of Type Strains, Phase IV (KMG-IV): sequencing the most valuable type-strain genomes for metagenomic binning, comparative biology and taxonomic classification.</title>
        <authorList>
            <person name="Goeker M."/>
        </authorList>
    </citation>
    <scope>NUCLEOTIDE SEQUENCE [LARGE SCALE GENOMIC DNA]</scope>
    <source>
        <strain evidence="3 4">DSM 24875</strain>
    </source>
</reference>
<dbReference type="Gene3D" id="3.40.50.150">
    <property type="entry name" value="Vaccinia Virus protein VP39"/>
    <property type="match status" value="1"/>
</dbReference>
<sequence>MPPDTLVSQDPIADRRYVYGKGAADDGDFRTAADLFEQALEQAPGWPAALFALAEARERLGERDAAVAAFRGALAADPGDPFGASARLALIGATAQPDGLPRAYVTRLFDDYAPRFERHLLDALGYRAPALIVEALDAVAPGRRFASAIDLGCGSGLMGAAIRGRVGRLDGVDLAPSMVARAREIGAYDAVETADAVERLDRAPPSAFDLILAADALCYFGDLAPVFAACRGALADDGLVAFTVEAFEGAGFRLLRGLRFAHAPSHVEDAARAAGLRVARLLTASARREADVEAPGLVGVLTA</sequence>
<dbReference type="InterPro" id="IPR029063">
    <property type="entry name" value="SAM-dependent_MTases_sf"/>
</dbReference>
<keyword evidence="3" id="KW-0489">Methyltransferase</keyword>
<proteinExistence type="predicted"/>
<dbReference type="GO" id="GO:0008168">
    <property type="term" value="F:methyltransferase activity"/>
    <property type="evidence" value="ECO:0007669"/>
    <property type="project" value="UniProtKB-KW"/>
</dbReference>
<keyword evidence="3" id="KW-0808">Transferase</keyword>
<keyword evidence="1" id="KW-0802">TPR repeat</keyword>
<accession>A0A366FDZ0</accession>
<dbReference type="PROSITE" id="PS50005">
    <property type="entry name" value="TPR"/>
    <property type="match status" value="1"/>
</dbReference>